<dbReference type="Pfam" id="PF00903">
    <property type="entry name" value="Glyoxalase"/>
    <property type="match status" value="1"/>
</dbReference>
<dbReference type="EMBL" id="JAAVNE010000002">
    <property type="protein sequence ID" value="NKC29618.1"/>
    <property type="molecule type" value="Genomic_DNA"/>
</dbReference>
<evidence type="ECO:0000256" key="1">
    <source>
        <dbReference type="SAM" id="MobiDB-lite"/>
    </source>
</evidence>
<dbReference type="InterPro" id="IPR004360">
    <property type="entry name" value="Glyas_Fos-R_dOase_dom"/>
</dbReference>
<name>A0ABX1E1D5_9PROT</name>
<feature type="domain" description="VOC" evidence="2">
    <location>
        <begin position="13"/>
        <end position="137"/>
    </location>
</feature>
<evidence type="ECO:0000313" key="4">
    <source>
        <dbReference type="Proteomes" id="UP000787635"/>
    </source>
</evidence>
<evidence type="ECO:0000259" key="2">
    <source>
        <dbReference type="PROSITE" id="PS51819"/>
    </source>
</evidence>
<dbReference type="InterPro" id="IPR037523">
    <property type="entry name" value="VOC_core"/>
</dbReference>
<dbReference type="SUPFAM" id="SSF54593">
    <property type="entry name" value="Glyoxalase/Bleomycin resistance protein/Dihydroxybiphenyl dioxygenase"/>
    <property type="match status" value="1"/>
</dbReference>
<reference evidence="3 4" key="1">
    <citation type="submission" date="2020-03" db="EMBL/GenBank/DDBJ databases">
        <title>Roseomonas selenitidurans sp. nov. isolated from urban soil.</title>
        <authorList>
            <person name="Liu H."/>
        </authorList>
    </citation>
    <scope>NUCLEOTIDE SEQUENCE [LARGE SCALE GENOMIC DNA]</scope>
    <source>
        <strain evidence="3 4">BU-1</strain>
    </source>
</reference>
<feature type="region of interest" description="Disordered" evidence="1">
    <location>
        <begin position="141"/>
        <end position="170"/>
    </location>
</feature>
<gene>
    <name evidence="3" type="ORF">HEQ75_02000</name>
</gene>
<feature type="compositionally biased region" description="Basic and acidic residues" evidence="1">
    <location>
        <begin position="147"/>
        <end position="164"/>
    </location>
</feature>
<sequence length="170" mass="18332">MTDPADGAAITAGLFHVAVKTNDLPATLAFYTRIIGLRPVARPDFGYPGAWLAVPMPGGAAILHLYAGGPAMGADGRAPVGTGAIDHVSLSCHGYHAYVARFRAARLDWREFLVPGTHLWQLFVHDPSGVQLELTFDGMAEAGPRPDMSDHRRYRAGESFHDPARYPQLA</sequence>
<protein>
    <submittedName>
        <fullName evidence="3">Glyoxalase</fullName>
    </submittedName>
</protein>
<proteinExistence type="predicted"/>
<dbReference type="Proteomes" id="UP000787635">
    <property type="component" value="Unassembled WGS sequence"/>
</dbReference>
<organism evidence="3 4">
    <name type="scientific">Falsiroseomonas selenitidurans</name>
    <dbReference type="NCBI Taxonomy" id="2716335"/>
    <lineage>
        <taxon>Bacteria</taxon>
        <taxon>Pseudomonadati</taxon>
        <taxon>Pseudomonadota</taxon>
        <taxon>Alphaproteobacteria</taxon>
        <taxon>Acetobacterales</taxon>
        <taxon>Roseomonadaceae</taxon>
        <taxon>Falsiroseomonas</taxon>
    </lineage>
</organism>
<dbReference type="InterPro" id="IPR029068">
    <property type="entry name" value="Glyas_Bleomycin-R_OHBP_Dase"/>
</dbReference>
<evidence type="ECO:0000313" key="3">
    <source>
        <dbReference type="EMBL" id="NKC29618.1"/>
    </source>
</evidence>
<dbReference type="Gene3D" id="3.10.180.10">
    <property type="entry name" value="2,3-Dihydroxybiphenyl 1,2-Dioxygenase, domain 1"/>
    <property type="match status" value="1"/>
</dbReference>
<comment type="caution">
    <text evidence="3">The sequence shown here is derived from an EMBL/GenBank/DDBJ whole genome shotgun (WGS) entry which is preliminary data.</text>
</comment>
<keyword evidence="4" id="KW-1185">Reference proteome</keyword>
<dbReference type="PROSITE" id="PS51819">
    <property type="entry name" value="VOC"/>
    <property type="match status" value="1"/>
</dbReference>
<accession>A0ABX1E1D5</accession>